<keyword evidence="4 9" id="KW-0456">Lyase</keyword>
<feature type="region of interest" description="Disordered" evidence="7">
    <location>
        <begin position="1"/>
        <end position="21"/>
    </location>
</feature>
<feature type="binding site" evidence="6">
    <location>
        <position position="115"/>
    </location>
    <ligand>
        <name>Fe(3+)</name>
        <dbReference type="ChEBI" id="CHEBI:29034"/>
    </ligand>
</feature>
<protein>
    <recommendedName>
        <fullName evidence="2">nitrile hydratase</fullName>
        <ecNumber evidence="2">4.2.1.84</ecNumber>
    </recommendedName>
</protein>
<evidence type="ECO:0000256" key="3">
    <source>
        <dbReference type="ARBA" id="ARBA00022723"/>
    </source>
</evidence>
<dbReference type="InterPro" id="IPR004232">
    <property type="entry name" value="CN_Hdrtase_a/SCN_Hdrlase_g"/>
</dbReference>
<dbReference type="EMBL" id="CP043538">
    <property type="protein sequence ID" value="QGY04021.1"/>
    <property type="molecule type" value="Genomic_DNA"/>
</dbReference>
<keyword evidence="6" id="KW-0408">Iron</keyword>
<evidence type="ECO:0000313" key="10">
    <source>
        <dbReference type="Proteomes" id="UP000012488"/>
    </source>
</evidence>
<dbReference type="GO" id="GO:0046914">
    <property type="term" value="F:transition metal ion binding"/>
    <property type="evidence" value="ECO:0007669"/>
    <property type="project" value="InterPro"/>
</dbReference>
<evidence type="ECO:0000259" key="8">
    <source>
        <dbReference type="Pfam" id="PF02979"/>
    </source>
</evidence>
<evidence type="ECO:0000256" key="2">
    <source>
        <dbReference type="ARBA" id="ARBA00013079"/>
    </source>
</evidence>
<dbReference type="GO" id="GO:0018822">
    <property type="term" value="F:nitrile hydratase activity"/>
    <property type="evidence" value="ECO:0007669"/>
    <property type="project" value="UniProtKB-EC"/>
</dbReference>
<accession>A0A6B9FN18</accession>
<dbReference type="OrthoDB" id="528553at2"/>
<evidence type="ECO:0000313" key="9">
    <source>
        <dbReference type="EMBL" id="QGY04021.1"/>
    </source>
</evidence>
<evidence type="ECO:0000256" key="6">
    <source>
        <dbReference type="PIRSR" id="PIRSR001426-1"/>
    </source>
</evidence>
<dbReference type="NCBIfam" id="TIGR01323">
    <property type="entry name" value="nitrile_alph"/>
    <property type="match status" value="1"/>
</dbReference>
<feature type="domain" description="Nitrile hydratase alpha/Thiocyanate hydrolase gamma" evidence="8">
    <location>
        <begin position="21"/>
        <end position="201"/>
    </location>
</feature>
<dbReference type="Pfam" id="PF02979">
    <property type="entry name" value="NHase_alpha"/>
    <property type="match status" value="1"/>
</dbReference>
<dbReference type="SUPFAM" id="SSF56209">
    <property type="entry name" value="Nitrile hydratase alpha chain"/>
    <property type="match status" value="1"/>
</dbReference>
<dbReference type="RefSeq" id="WP_010687521.1">
    <property type="nucleotide sequence ID" value="NZ_CP043538.1"/>
</dbReference>
<name>A0A6B9FN18_9HYPH</name>
<evidence type="ECO:0000256" key="1">
    <source>
        <dbReference type="ARBA" id="ARBA00009363"/>
    </source>
</evidence>
<evidence type="ECO:0000256" key="5">
    <source>
        <dbReference type="ARBA" id="ARBA00044877"/>
    </source>
</evidence>
<dbReference type="KEGG" id="mmes:MMSR116_20545"/>
<dbReference type="InterPro" id="IPR023900">
    <property type="entry name" value="CN_Hdrtase_asu/SCN_Hdrlase_gsu"/>
</dbReference>
<gene>
    <name evidence="9" type="primary">nthA</name>
    <name evidence="9" type="ORF">MMSR116_20545</name>
</gene>
<dbReference type="Proteomes" id="UP000012488">
    <property type="component" value="Chromosome"/>
</dbReference>
<feature type="binding site" evidence="6">
    <location>
        <position position="116"/>
    </location>
    <ligand>
        <name>Fe(3+)</name>
        <dbReference type="ChEBI" id="CHEBI:29034"/>
    </ligand>
</feature>
<proteinExistence type="inferred from homology"/>
<dbReference type="Gene3D" id="3.90.330.10">
    <property type="entry name" value="Nitrile hydratase alpha /Thiocyanate hydrolase gamma"/>
    <property type="match status" value="1"/>
</dbReference>
<dbReference type="InterPro" id="IPR036648">
    <property type="entry name" value="CN_Hdrase_a/SCN_Hdrase_g_sf"/>
</dbReference>
<dbReference type="InterPro" id="IPR018141">
    <property type="entry name" value="Nitrile_hydratase_asu"/>
</dbReference>
<sequence>MSHDHAHGAHDHHHGSDLSPVEARVRALESLLTEKGYIDPAALDTLVELYETKVGPHAGARVVARAWVDREYRARLLADATPAIAELDIGGRGGEHMVVVENTPEIHNLVVCTLCSCYPWPVLGLPPVWYKAPPYRARAVIDPRGVLAEFGVTLPETTRITVWDSTAETRYMVLPMRPADTEGLDETALAALVTRDSMIGTGLPRGIPALPAEMPI</sequence>
<comment type="catalytic activity">
    <reaction evidence="5">
        <text>an aliphatic primary amide = an aliphatic nitrile + H2O</text>
        <dbReference type="Rhea" id="RHEA:12673"/>
        <dbReference type="ChEBI" id="CHEBI:15377"/>
        <dbReference type="ChEBI" id="CHEBI:65285"/>
        <dbReference type="ChEBI" id="CHEBI:80291"/>
        <dbReference type="EC" id="4.2.1.84"/>
    </reaction>
</comment>
<evidence type="ECO:0000256" key="4">
    <source>
        <dbReference type="ARBA" id="ARBA00023239"/>
    </source>
</evidence>
<feature type="binding site" evidence="6">
    <location>
        <position position="112"/>
    </location>
    <ligand>
        <name>Fe(3+)</name>
        <dbReference type="ChEBI" id="CHEBI:29034"/>
    </ligand>
</feature>
<comment type="similarity">
    <text evidence="1">Belongs to the nitrile hydratase subunit alpha family.</text>
</comment>
<dbReference type="PIRSF" id="PIRSF001426">
    <property type="entry name" value="NHase_alpha"/>
    <property type="match status" value="1"/>
</dbReference>
<dbReference type="AlphaFoldDB" id="A0A6B9FN18"/>
<organism evidence="9 10">
    <name type="scientific">Methylobacterium mesophilicum SR1.6/6</name>
    <dbReference type="NCBI Taxonomy" id="908290"/>
    <lineage>
        <taxon>Bacteria</taxon>
        <taxon>Pseudomonadati</taxon>
        <taxon>Pseudomonadota</taxon>
        <taxon>Alphaproteobacteria</taxon>
        <taxon>Hyphomicrobiales</taxon>
        <taxon>Methylobacteriaceae</taxon>
        <taxon>Methylobacterium</taxon>
    </lineage>
</organism>
<feature type="binding site" evidence="6">
    <location>
        <position position="117"/>
    </location>
    <ligand>
        <name>Fe(3+)</name>
        <dbReference type="ChEBI" id="CHEBI:29034"/>
    </ligand>
</feature>
<keyword evidence="3 6" id="KW-0479">Metal-binding</keyword>
<reference evidence="9 10" key="2">
    <citation type="journal article" date="2013" name="Genome Announc.">
        <title>Draft Genome Sequence of Methylobacterium mesophilicum Strain SR1.6/6, Isolated from Citrus sinensis.</title>
        <authorList>
            <person name="Marinho Almeida D."/>
            <person name="Dini-Andreote F."/>
            <person name="Camargo Neves A.A."/>
            <person name="Juca Ramos R.T."/>
            <person name="Andreote F.D."/>
            <person name="Carneiro A.R."/>
            <person name="Oliveira de Souza Lima A."/>
            <person name="Caracciolo Gomes de Sa P.H."/>
            <person name="Ribeiro Barbosa M.S."/>
            <person name="Araujo W.L."/>
            <person name="Silva A."/>
        </authorList>
    </citation>
    <scope>NUCLEOTIDE SEQUENCE [LARGE SCALE GENOMIC DNA]</scope>
    <source>
        <strain evidence="9 10">SR1.6/6</strain>
    </source>
</reference>
<reference evidence="9 10" key="1">
    <citation type="journal article" date="2012" name="Genet. Mol. Biol.">
        <title>Analysis of 16S rRNA and mxaF genes revealing insights into Methylobacterium niche-specific plant association.</title>
        <authorList>
            <person name="Dourado M.N."/>
            <person name="Andreote F.D."/>
            <person name="Dini-Andreote F."/>
            <person name="Conti R."/>
            <person name="Araujo J.M."/>
            <person name="Araujo W.L."/>
        </authorList>
    </citation>
    <scope>NUCLEOTIDE SEQUENCE [LARGE SCALE GENOMIC DNA]</scope>
    <source>
        <strain evidence="9 10">SR1.6/6</strain>
    </source>
</reference>
<dbReference type="EC" id="4.2.1.84" evidence="2"/>
<evidence type="ECO:0000256" key="7">
    <source>
        <dbReference type="SAM" id="MobiDB-lite"/>
    </source>
</evidence>